<name>A0A2N1M317_9GLOM</name>
<evidence type="ECO:0000313" key="2">
    <source>
        <dbReference type="EMBL" id="PKK55960.1"/>
    </source>
</evidence>
<proteinExistence type="predicted"/>
<accession>A0A2N1M317</accession>
<dbReference type="VEuPathDB" id="FungiDB:FUN_006349"/>
<feature type="compositionally biased region" description="Basic and acidic residues" evidence="1">
    <location>
        <begin position="78"/>
        <end position="93"/>
    </location>
</feature>
<protein>
    <submittedName>
        <fullName evidence="2">Uncharacterized protein</fullName>
    </submittedName>
</protein>
<feature type="region of interest" description="Disordered" evidence="1">
    <location>
        <begin position="47"/>
        <end position="122"/>
    </location>
</feature>
<feature type="compositionally biased region" description="Basic residues" evidence="1">
    <location>
        <begin position="58"/>
        <end position="71"/>
    </location>
</feature>
<reference evidence="2 3" key="1">
    <citation type="submission" date="2016-04" db="EMBL/GenBank/DDBJ databases">
        <title>Genome analyses suggest a sexual origin of heterokaryosis in a supposedly ancient asexual fungus.</title>
        <authorList>
            <person name="Ropars J."/>
            <person name="Sedzielewska K."/>
            <person name="Noel J."/>
            <person name="Charron P."/>
            <person name="Farinelli L."/>
            <person name="Marton T."/>
            <person name="Kruger M."/>
            <person name="Pelin A."/>
            <person name="Brachmann A."/>
            <person name="Corradi N."/>
        </authorList>
    </citation>
    <scope>NUCLEOTIDE SEQUENCE [LARGE SCALE GENOMIC DNA]</scope>
    <source>
        <strain evidence="2 3">C2</strain>
    </source>
</reference>
<dbReference type="AlphaFoldDB" id="A0A2N1M317"/>
<organism evidence="2 3">
    <name type="scientific">Rhizophagus irregularis</name>
    <dbReference type="NCBI Taxonomy" id="588596"/>
    <lineage>
        <taxon>Eukaryota</taxon>
        <taxon>Fungi</taxon>
        <taxon>Fungi incertae sedis</taxon>
        <taxon>Mucoromycota</taxon>
        <taxon>Glomeromycotina</taxon>
        <taxon>Glomeromycetes</taxon>
        <taxon>Glomerales</taxon>
        <taxon>Glomeraceae</taxon>
        <taxon>Rhizophagus</taxon>
    </lineage>
</organism>
<evidence type="ECO:0000256" key="1">
    <source>
        <dbReference type="SAM" id="MobiDB-lite"/>
    </source>
</evidence>
<evidence type="ECO:0000313" key="3">
    <source>
        <dbReference type="Proteomes" id="UP000233469"/>
    </source>
</evidence>
<reference evidence="2 3" key="2">
    <citation type="submission" date="2017-10" db="EMBL/GenBank/DDBJ databases">
        <title>Extensive intraspecific genome diversity in a model arbuscular mycorrhizal fungus.</title>
        <authorList>
            <person name="Chen E.C.H."/>
            <person name="Morin E."/>
            <person name="Baudet D."/>
            <person name="Noel J."/>
            <person name="Ndikumana S."/>
            <person name="Charron P."/>
            <person name="St-Onge C."/>
            <person name="Giorgi J."/>
            <person name="Grigoriev I.V."/>
            <person name="Roux C."/>
            <person name="Martin F.M."/>
            <person name="Corradi N."/>
        </authorList>
    </citation>
    <scope>NUCLEOTIDE SEQUENCE [LARGE SCALE GENOMIC DNA]</scope>
    <source>
        <strain evidence="2 3">C2</strain>
    </source>
</reference>
<dbReference type="EMBL" id="LLXL01006458">
    <property type="protein sequence ID" value="PKK55960.1"/>
    <property type="molecule type" value="Genomic_DNA"/>
</dbReference>
<gene>
    <name evidence="2" type="ORF">RhiirC2_801071</name>
</gene>
<sequence length="122" mass="13809">MSNESFAMLLHIVAYSAHKAYSVIGEKWKDDIRNSPNNEVVDEIIEEEVASSSSHMTPTKKNRKKKKRKNKMAQSTGTDKETLDSNEEPIRMDSDDEISVLDDQSHTNDDIAMQSGTQLNDH</sequence>
<dbReference type="Proteomes" id="UP000233469">
    <property type="component" value="Unassembled WGS sequence"/>
</dbReference>
<comment type="caution">
    <text evidence="2">The sequence shown here is derived from an EMBL/GenBank/DDBJ whole genome shotgun (WGS) entry which is preliminary data.</text>
</comment>